<gene>
    <name evidence="7" type="ORF">XA68_15358</name>
</gene>
<comment type="subcellular location">
    <subcellularLocation>
        <location evidence="1">Secreted</location>
    </subcellularLocation>
</comment>
<keyword evidence="4" id="KW-1015">Disulfide bond</keyword>
<evidence type="ECO:0000256" key="2">
    <source>
        <dbReference type="ARBA" id="ARBA00022525"/>
    </source>
</evidence>
<evidence type="ECO:0000256" key="4">
    <source>
        <dbReference type="ARBA" id="ARBA00023157"/>
    </source>
</evidence>
<sequence>MLSLLVAILLTGSSLAAPTDTPAPRTHSCTSRSSAVREWTVSNFDFHASYIFTQPAHQNSWGYVNFTLSNSVVPYTAICQGSSNQLNDFFYGNFPYKCTTPGYVDGVTFTFSRPSGELKINQTWSCPDEGSWFEARGGIKLDLKCKDKKWQNPDWAPGQIYSTRNIDCEHVTVKAPISDMSGVA</sequence>
<keyword evidence="2" id="KW-0964">Secreted</keyword>
<evidence type="ECO:0000256" key="1">
    <source>
        <dbReference type="ARBA" id="ARBA00004613"/>
    </source>
</evidence>
<organism evidence="7 8">
    <name type="scientific">Ophiocordyceps unilateralis</name>
    <name type="common">Zombie-ant fungus</name>
    <name type="synonym">Torrubia unilateralis</name>
    <dbReference type="NCBI Taxonomy" id="268505"/>
    <lineage>
        <taxon>Eukaryota</taxon>
        <taxon>Fungi</taxon>
        <taxon>Dikarya</taxon>
        <taxon>Ascomycota</taxon>
        <taxon>Pezizomycotina</taxon>
        <taxon>Sordariomycetes</taxon>
        <taxon>Hypocreomycetidae</taxon>
        <taxon>Hypocreales</taxon>
        <taxon>Ophiocordycipitaceae</taxon>
        <taxon>Ophiocordyceps</taxon>
    </lineage>
</organism>
<dbReference type="OrthoDB" id="3539798at2759"/>
<feature type="signal peptide" evidence="5">
    <location>
        <begin position="1"/>
        <end position="16"/>
    </location>
</feature>
<keyword evidence="8" id="KW-1185">Reference proteome</keyword>
<dbReference type="InterPro" id="IPR032382">
    <property type="entry name" value="AltA1"/>
</dbReference>
<keyword evidence="3 5" id="KW-0732">Signal</keyword>
<name>A0A2A9PKK0_OPHUN</name>
<proteinExistence type="predicted"/>
<feature type="domain" description="AA1-like" evidence="6">
    <location>
        <begin position="41"/>
        <end position="168"/>
    </location>
</feature>
<dbReference type="Pfam" id="PF16541">
    <property type="entry name" value="AltA1"/>
    <property type="match status" value="1"/>
</dbReference>
<evidence type="ECO:0000256" key="5">
    <source>
        <dbReference type="SAM" id="SignalP"/>
    </source>
</evidence>
<evidence type="ECO:0000259" key="6">
    <source>
        <dbReference type="Pfam" id="PF16541"/>
    </source>
</evidence>
<dbReference type="Proteomes" id="UP000037136">
    <property type="component" value="Unassembled WGS sequence"/>
</dbReference>
<dbReference type="AlphaFoldDB" id="A0A2A9PKK0"/>
<dbReference type="EMBL" id="LAZP02000044">
    <property type="protein sequence ID" value="PFH62035.1"/>
    <property type="molecule type" value="Genomic_DNA"/>
</dbReference>
<dbReference type="GO" id="GO:0005576">
    <property type="term" value="C:extracellular region"/>
    <property type="evidence" value="ECO:0007669"/>
    <property type="project" value="UniProtKB-SubCell"/>
</dbReference>
<evidence type="ECO:0000313" key="8">
    <source>
        <dbReference type="Proteomes" id="UP000037136"/>
    </source>
</evidence>
<evidence type="ECO:0000256" key="3">
    <source>
        <dbReference type="ARBA" id="ARBA00022729"/>
    </source>
</evidence>
<protein>
    <recommendedName>
        <fullName evidence="6">AA1-like domain-containing protein</fullName>
    </recommendedName>
</protein>
<comment type="caution">
    <text evidence="7">The sequence shown here is derived from an EMBL/GenBank/DDBJ whole genome shotgun (WGS) entry which is preliminary data.</text>
</comment>
<feature type="chain" id="PRO_5012993160" description="AA1-like domain-containing protein" evidence="5">
    <location>
        <begin position="17"/>
        <end position="184"/>
    </location>
</feature>
<evidence type="ECO:0000313" key="7">
    <source>
        <dbReference type="EMBL" id="PFH62035.1"/>
    </source>
</evidence>
<reference evidence="7 8" key="1">
    <citation type="journal article" date="2015" name="BMC Genomics">
        <title>Gene expression during zombie ant biting behavior reflects the complexity underlying fungal parasitic behavioral manipulation.</title>
        <authorList>
            <person name="de Bekker C."/>
            <person name="Ohm R.A."/>
            <person name="Loreto R.G."/>
            <person name="Sebastian A."/>
            <person name="Albert I."/>
            <person name="Merrow M."/>
            <person name="Brachmann A."/>
            <person name="Hughes D.P."/>
        </authorList>
    </citation>
    <scope>NUCLEOTIDE SEQUENCE [LARGE SCALE GENOMIC DNA]</scope>
    <source>
        <strain evidence="7 8">SC16a</strain>
    </source>
</reference>
<accession>A0A2A9PKK0</accession>
<reference evidence="7 8" key="2">
    <citation type="journal article" date="2017" name="Sci. Rep.">
        <title>Ant-infecting Ophiocordyceps genomes reveal a high diversity of potential behavioral manipulation genes and a possible major role for enterotoxins.</title>
        <authorList>
            <person name="de Bekker C."/>
            <person name="Ohm R.A."/>
            <person name="Evans H.C."/>
            <person name="Brachmann A."/>
            <person name="Hughes D.P."/>
        </authorList>
    </citation>
    <scope>NUCLEOTIDE SEQUENCE [LARGE SCALE GENOMIC DNA]</scope>
    <source>
        <strain evidence="7 8">SC16a</strain>
    </source>
</reference>